<dbReference type="EMBL" id="BLKM01000832">
    <property type="protein sequence ID" value="GFG38866.1"/>
    <property type="molecule type" value="Genomic_DNA"/>
</dbReference>
<dbReference type="SUPFAM" id="SSF48371">
    <property type="entry name" value="ARM repeat"/>
    <property type="match status" value="1"/>
</dbReference>
<dbReference type="AlphaFoldDB" id="A0A6L2Q2A0"/>
<accession>A0A6L2Q2A0</accession>
<dbReference type="InterPro" id="IPR039584">
    <property type="entry name" value="HSF2BP"/>
</dbReference>
<evidence type="ECO:0000256" key="1">
    <source>
        <dbReference type="SAM" id="MobiDB-lite"/>
    </source>
</evidence>
<dbReference type="PANTHER" id="PTHR15434">
    <property type="entry name" value="HEAT SHOCK FACTOR 2-BINDING PROTEIN"/>
    <property type="match status" value="1"/>
</dbReference>
<dbReference type="PANTHER" id="PTHR15434:SF2">
    <property type="entry name" value="HEAT SHOCK FACTOR 2-BINDING PROTEIN"/>
    <property type="match status" value="1"/>
</dbReference>
<gene>
    <name evidence="2" type="ORF">Cfor_02173</name>
</gene>
<evidence type="ECO:0008006" key="4">
    <source>
        <dbReference type="Google" id="ProtNLM"/>
    </source>
</evidence>
<proteinExistence type="predicted"/>
<name>A0A6L2Q2A0_COPFO</name>
<evidence type="ECO:0000313" key="2">
    <source>
        <dbReference type="EMBL" id="GFG38866.1"/>
    </source>
</evidence>
<feature type="region of interest" description="Disordered" evidence="1">
    <location>
        <begin position="363"/>
        <end position="403"/>
    </location>
</feature>
<dbReference type="OrthoDB" id="10065854at2759"/>
<sequence>MTEPECVFINTSKEVLWAEDDFLDEVITTLSSVSNSLHGLCVDFTTSPAFVCLDSDLTRLQRETEALCRNVEFLIGSQLHDVHQAMTDIQTELADLHQKYGNLQHDWTSQQENIGQMQAELFRVRNQVQQQSQFCASLGAVMGSLIWKASRIPAVVDMLLSGNKVADFLDIVNGSLISFMETYETSLPNQCAEESQFILSMCGIVTNIAATPAGRQFLVTNNNGRDLLEQFNRILPVIPEPSGNYLKKLLLMALYNTSINNDGLKFLQQQKDLLSALTRELQNDTVCCELKLMALRLLQSLTSHIPSTTVFTDMIKHVPHDVIQQMTKCSDPEMKNVVQEILNNITSAQHKYQTNHCQSRPVCPGRYGKGPLSEGSATNKRAEGGRASSNVCPESGRYMKTNT</sequence>
<organism evidence="2 3">
    <name type="scientific">Coptotermes formosanus</name>
    <name type="common">Formosan subterranean termite</name>
    <dbReference type="NCBI Taxonomy" id="36987"/>
    <lineage>
        <taxon>Eukaryota</taxon>
        <taxon>Metazoa</taxon>
        <taxon>Ecdysozoa</taxon>
        <taxon>Arthropoda</taxon>
        <taxon>Hexapoda</taxon>
        <taxon>Insecta</taxon>
        <taxon>Pterygota</taxon>
        <taxon>Neoptera</taxon>
        <taxon>Polyneoptera</taxon>
        <taxon>Dictyoptera</taxon>
        <taxon>Blattodea</taxon>
        <taxon>Blattoidea</taxon>
        <taxon>Termitoidae</taxon>
        <taxon>Rhinotermitidae</taxon>
        <taxon>Coptotermes</taxon>
    </lineage>
</organism>
<reference evidence="3" key="1">
    <citation type="submission" date="2020-01" db="EMBL/GenBank/DDBJ databases">
        <title>Draft genome sequence of the Termite Coptotermes fromosanus.</title>
        <authorList>
            <person name="Itakura S."/>
            <person name="Yosikawa Y."/>
            <person name="Umezawa K."/>
        </authorList>
    </citation>
    <scope>NUCLEOTIDE SEQUENCE [LARGE SCALE GENOMIC DNA]</scope>
</reference>
<dbReference type="GO" id="GO:0005829">
    <property type="term" value="C:cytosol"/>
    <property type="evidence" value="ECO:0007669"/>
    <property type="project" value="TreeGrafter"/>
</dbReference>
<protein>
    <recommendedName>
        <fullName evidence="4">Heat shock factor 2-binding protein</fullName>
    </recommendedName>
</protein>
<comment type="caution">
    <text evidence="2">The sequence shown here is derived from an EMBL/GenBank/DDBJ whole genome shotgun (WGS) entry which is preliminary data.</text>
</comment>
<dbReference type="InterPro" id="IPR016024">
    <property type="entry name" value="ARM-type_fold"/>
</dbReference>
<dbReference type="InParanoid" id="A0A6L2Q2A0"/>
<evidence type="ECO:0000313" key="3">
    <source>
        <dbReference type="Proteomes" id="UP000502823"/>
    </source>
</evidence>
<dbReference type="Proteomes" id="UP000502823">
    <property type="component" value="Unassembled WGS sequence"/>
</dbReference>
<keyword evidence="3" id="KW-1185">Reference proteome</keyword>